<dbReference type="InterPro" id="IPR008927">
    <property type="entry name" value="6-PGluconate_DH-like_C_sf"/>
</dbReference>
<name>A0ABS8ZH61_9PSEU</name>
<evidence type="ECO:0000256" key="1">
    <source>
        <dbReference type="ARBA" id="ARBA00023002"/>
    </source>
</evidence>
<dbReference type="InterPro" id="IPR001732">
    <property type="entry name" value="UDP-Glc/GDP-Man_DH_N"/>
</dbReference>
<feature type="domain" description="UDP-glucose/GDP-mannose dehydrogenase C-terminal" evidence="4">
    <location>
        <begin position="291"/>
        <end position="374"/>
    </location>
</feature>
<dbReference type="PIRSF" id="PIRSF000124">
    <property type="entry name" value="UDPglc_GDPman_dh"/>
    <property type="match status" value="1"/>
</dbReference>
<dbReference type="InterPro" id="IPR017476">
    <property type="entry name" value="UDP-Glc/GDP-Man"/>
</dbReference>
<evidence type="ECO:0000313" key="5">
    <source>
        <dbReference type="EMBL" id="MCE7006235.1"/>
    </source>
</evidence>
<dbReference type="Pfam" id="PF03720">
    <property type="entry name" value="UDPG_MGDP_dh_C"/>
    <property type="match status" value="1"/>
</dbReference>
<comment type="similarity">
    <text evidence="3">Belongs to the UDP-glucose/GDP-mannose dehydrogenase family.</text>
</comment>
<dbReference type="InterPro" id="IPR036220">
    <property type="entry name" value="UDP-Glc/GDP-Man_DH_C_sf"/>
</dbReference>
<dbReference type="SUPFAM" id="SSF52413">
    <property type="entry name" value="UDP-glucose/GDP-mannose dehydrogenase C-terminal domain"/>
    <property type="match status" value="1"/>
</dbReference>
<accession>A0ABS8ZH61</accession>
<dbReference type="SUPFAM" id="SSF51735">
    <property type="entry name" value="NAD(P)-binding Rossmann-fold domains"/>
    <property type="match status" value="1"/>
</dbReference>
<dbReference type="Gene3D" id="3.40.50.720">
    <property type="entry name" value="NAD(P)-binding Rossmann-like Domain"/>
    <property type="match status" value="2"/>
</dbReference>
<proteinExistence type="inferred from homology"/>
<protein>
    <submittedName>
        <fullName evidence="5">Nucleotide sugar dehydrogenase</fullName>
    </submittedName>
</protein>
<dbReference type="SUPFAM" id="SSF48179">
    <property type="entry name" value="6-phosphogluconate dehydrogenase C-terminal domain-like"/>
    <property type="match status" value="1"/>
</dbReference>
<dbReference type="InterPro" id="IPR036291">
    <property type="entry name" value="NAD(P)-bd_dom_sf"/>
</dbReference>
<evidence type="ECO:0000256" key="3">
    <source>
        <dbReference type="PIRNR" id="PIRNR000124"/>
    </source>
</evidence>
<dbReference type="Pfam" id="PF00984">
    <property type="entry name" value="UDPG_MGDP_dh"/>
    <property type="match status" value="1"/>
</dbReference>
<keyword evidence="2" id="KW-0520">NAD</keyword>
<reference evidence="5 6" key="1">
    <citation type="submission" date="2021-12" db="EMBL/GenBank/DDBJ databases">
        <title>Genome sequence of Kibdelosporangium philippinense ATCC 49844.</title>
        <authorList>
            <person name="Fedorov E.A."/>
            <person name="Omeragic M."/>
            <person name="Shalygina K.F."/>
            <person name="Maclea K.S."/>
        </authorList>
    </citation>
    <scope>NUCLEOTIDE SEQUENCE [LARGE SCALE GENOMIC DNA]</scope>
    <source>
        <strain evidence="5 6">ATCC 49844</strain>
    </source>
</reference>
<sequence>MDFDVVVVGMGYTGLRMAVAAARKGLVVAGVDSSADRIEEIEAGVPGCGRTTVDEVELAALLAGPLRLRAGDIPRAPVYMLCVPSRDLVAAVDSVADLLRAGDLVVVQSTCPFGMVDDIVIPRLRSSGAIHVVHSPVRINPGHAPGVVVPRIVAGATPDALTEGLRFLSQLDEEVIPVRSIKVSELTKIFENTFRLVNISLVNELAAVCRESEVDVTDVLAAARSKPYGFLPHTPGAGAGGDCIPVCAEFFAAAANRHGVKARTVEAAVEVNDAMPKEILRRIPVRGRRVLVAGISYKPDVADVRRSAAVRIVEELRAETEVSYHDPYVPSLRLSDGTQLRSEAIRPAIADLVLLVTKHRGMDLAGFGAPIIDCSGGIPSIVEVQNV</sequence>
<dbReference type="Pfam" id="PF03721">
    <property type="entry name" value="UDPG_MGDP_dh_N"/>
    <property type="match status" value="1"/>
</dbReference>
<comment type="caution">
    <text evidence="5">The sequence shown here is derived from an EMBL/GenBank/DDBJ whole genome shotgun (WGS) entry which is preliminary data.</text>
</comment>
<dbReference type="NCBIfam" id="TIGR03026">
    <property type="entry name" value="NDP-sugDHase"/>
    <property type="match status" value="1"/>
</dbReference>
<dbReference type="EMBL" id="JAJVCN010000002">
    <property type="protein sequence ID" value="MCE7006235.1"/>
    <property type="molecule type" value="Genomic_DNA"/>
</dbReference>
<gene>
    <name evidence="5" type="ORF">LWC34_25845</name>
</gene>
<dbReference type="PANTHER" id="PTHR43491">
    <property type="entry name" value="UDP-N-ACETYL-D-MANNOSAMINE DEHYDROGENASE"/>
    <property type="match status" value="1"/>
</dbReference>
<dbReference type="Proteomes" id="UP001521150">
    <property type="component" value="Unassembled WGS sequence"/>
</dbReference>
<evidence type="ECO:0000313" key="6">
    <source>
        <dbReference type="Proteomes" id="UP001521150"/>
    </source>
</evidence>
<dbReference type="RefSeq" id="WP_233727734.1">
    <property type="nucleotide sequence ID" value="NZ_JAJVCN010000002.1"/>
</dbReference>
<evidence type="ECO:0000259" key="4">
    <source>
        <dbReference type="SMART" id="SM00984"/>
    </source>
</evidence>
<evidence type="ECO:0000256" key="2">
    <source>
        <dbReference type="ARBA" id="ARBA00023027"/>
    </source>
</evidence>
<dbReference type="PANTHER" id="PTHR43491:SF1">
    <property type="entry name" value="UDP-N-ACETYL-D-MANNOSAMINE DEHYDROGENASE"/>
    <property type="match status" value="1"/>
</dbReference>
<dbReference type="InterPro" id="IPR014027">
    <property type="entry name" value="UDP-Glc/GDP-Man_DH_C"/>
</dbReference>
<organism evidence="5 6">
    <name type="scientific">Kibdelosporangium philippinense</name>
    <dbReference type="NCBI Taxonomy" id="211113"/>
    <lineage>
        <taxon>Bacteria</taxon>
        <taxon>Bacillati</taxon>
        <taxon>Actinomycetota</taxon>
        <taxon>Actinomycetes</taxon>
        <taxon>Pseudonocardiales</taxon>
        <taxon>Pseudonocardiaceae</taxon>
        <taxon>Kibdelosporangium</taxon>
    </lineage>
</organism>
<dbReference type="InterPro" id="IPR014026">
    <property type="entry name" value="UDP-Glc/GDP-Man_DH_dimer"/>
</dbReference>
<dbReference type="SMART" id="SM00984">
    <property type="entry name" value="UDPG_MGDP_dh_C"/>
    <property type="match status" value="1"/>
</dbReference>
<dbReference type="InterPro" id="IPR028359">
    <property type="entry name" value="UDP_ManNAc/GlcNAc_DH"/>
</dbReference>
<dbReference type="PIRSF" id="PIRSF500136">
    <property type="entry name" value="UDP_ManNAc_DH"/>
    <property type="match status" value="1"/>
</dbReference>
<keyword evidence="6" id="KW-1185">Reference proteome</keyword>
<keyword evidence="1" id="KW-0560">Oxidoreductase</keyword>